<evidence type="ECO:0000256" key="1">
    <source>
        <dbReference type="ARBA" id="ARBA00004613"/>
    </source>
</evidence>
<reference evidence="6" key="2">
    <citation type="submission" date="2019-10" db="EMBL/GenBank/DDBJ databases">
        <title>A de novo genome assembly of a pear dwarfing rootstock.</title>
        <authorList>
            <person name="Wang F."/>
            <person name="Wang J."/>
            <person name="Li S."/>
            <person name="Zhang Y."/>
            <person name="Fang M."/>
            <person name="Ma L."/>
            <person name="Zhao Y."/>
            <person name="Jiang S."/>
        </authorList>
    </citation>
    <scope>NUCLEOTIDE SEQUENCE [LARGE SCALE GENOMIC DNA]</scope>
</reference>
<dbReference type="SUPFAM" id="SSF52743">
    <property type="entry name" value="Subtilisin-like"/>
    <property type="match status" value="1"/>
</dbReference>
<dbReference type="Pfam" id="PF17766">
    <property type="entry name" value="fn3_6"/>
    <property type="match status" value="1"/>
</dbReference>
<dbReference type="Proteomes" id="UP000327157">
    <property type="component" value="Chromosome 17"/>
</dbReference>
<evidence type="ECO:0000256" key="2">
    <source>
        <dbReference type="ARBA" id="ARBA00011073"/>
    </source>
</evidence>
<comment type="similarity">
    <text evidence="2">Belongs to the peptidase S8 family.</text>
</comment>
<reference evidence="5 6" key="1">
    <citation type="submission" date="2019-09" db="EMBL/GenBank/DDBJ databases">
        <authorList>
            <person name="Ou C."/>
        </authorList>
    </citation>
    <scope>NUCLEOTIDE SEQUENCE [LARGE SCALE GENOMIC DNA]</scope>
    <source>
        <strain evidence="5">S2</strain>
        <tissue evidence="5">Leaf</tissue>
    </source>
</reference>
<protein>
    <submittedName>
        <fullName evidence="5">Subtilisin-like protease</fullName>
    </submittedName>
</protein>
<sequence>MPDQPCQLYTTYTPSFLGLAESFVDVLDTRIWTEHPSFSDSGLGSIPPRWKGTCIITPDFPFSFCNRKIIEARAYFNGYKSHIRRLIDESNESKSLRNTEGHGTHTASTAAATKARITVYKICWSFGCFDSNISAAMNQAIANDVDIISLSVRANGRSPLYDRDSIAIRSFEDAQHSVLVFASTGNFVPNSFMAINIAPWILTVSVSTIDREFLVDVILGDNRVFGEVSLYSDEPLVNHQLPLIYNGDAGSRYSRIKRVVTNVGNNTDSVFKVIVTAPAGVEISISPSGLVYNAENQSQSCEVTFSKGVGYDGRERYGFIEWTDGSHLVRSPVAVRWSSTRDEMKSPKLEWKAMAGYEELESIFEVLEVFEGGAPSVPSTPPVGGRLLHRSLKGVRAITVGFKFVVSARFRFQRLIRVPFIVL</sequence>
<name>A0A5N5GK48_9ROSA</name>
<keyword evidence="3" id="KW-0732">Signal</keyword>
<evidence type="ECO:0000313" key="5">
    <source>
        <dbReference type="EMBL" id="KAB2611134.1"/>
    </source>
</evidence>
<evidence type="ECO:0000259" key="4">
    <source>
        <dbReference type="Pfam" id="PF17766"/>
    </source>
</evidence>
<gene>
    <name evidence="5" type="ORF">D8674_019166</name>
</gene>
<comment type="caution">
    <text evidence="5">The sequence shown here is derived from an EMBL/GenBank/DDBJ whole genome shotgun (WGS) entry which is preliminary data.</text>
</comment>
<dbReference type="Gene3D" id="3.50.30.30">
    <property type="match status" value="1"/>
</dbReference>
<dbReference type="EMBL" id="SMOL01000487">
    <property type="protein sequence ID" value="KAB2611134.1"/>
    <property type="molecule type" value="Genomic_DNA"/>
</dbReference>
<accession>A0A5N5GK48</accession>
<dbReference type="GO" id="GO:0004252">
    <property type="term" value="F:serine-type endopeptidase activity"/>
    <property type="evidence" value="ECO:0007669"/>
    <property type="project" value="InterPro"/>
</dbReference>
<dbReference type="Gene3D" id="3.40.50.200">
    <property type="entry name" value="Peptidase S8/S53 domain"/>
    <property type="match status" value="2"/>
</dbReference>
<dbReference type="InterPro" id="IPR041469">
    <property type="entry name" value="Subtilisin-like_FN3"/>
</dbReference>
<keyword evidence="5" id="KW-0378">Hydrolase</keyword>
<comment type="subcellular location">
    <subcellularLocation>
        <location evidence="1">Secreted</location>
    </subcellularLocation>
</comment>
<organism evidence="5 6">
    <name type="scientific">Pyrus ussuriensis x Pyrus communis</name>
    <dbReference type="NCBI Taxonomy" id="2448454"/>
    <lineage>
        <taxon>Eukaryota</taxon>
        <taxon>Viridiplantae</taxon>
        <taxon>Streptophyta</taxon>
        <taxon>Embryophyta</taxon>
        <taxon>Tracheophyta</taxon>
        <taxon>Spermatophyta</taxon>
        <taxon>Magnoliopsida</taxon>
        <taxon>eudicotyledons</taxon>
        <taxon>Gunneridae</taxon>
        <taxon>Pentapetalae</taxon>
        <taxon>rosids</taxon>
        <taxon>fabids</taxon>
        <taxon>Rosales</taxon>
        <taxon>Rosaceae</taxon>
        <taxon>Amygdaloideae</taxon>
        <taxon>Maleae</taxon>
        <taxon>Pyrus</taxon>
    </lineage>
</organism>
<dbReference type="GO" id="GO:0006508">
    <property type="term" value="P:proteolysis"/>
    <property type="evidence" value="ECO:0007669"/>
    <property type="project" value="UniProtKB-KW"/>
</dbReference>
<proteinExistence type="inferred from homology"/>
<dbReference type="AlphaFoldDB" id="A0A5N5GK48"/>
<feature type="domain" description="Subtilisin-like protease fibronectin type-III" evidence="4">
    <location>
        <begin position="252"/>
        <end position="335"/>
    </location>
</feature>
<dbReference type="InterPro" id="IPR036852">
    <property type="entry name" value="Peptidase_S8/S53_dom_sf"/>
</dbReference>
<dbReference type="PANTHER" id="PTHR10795">
    <property type="entry name" value="PROPROTEIN CONVERTASE SUBTILISIN/KEXIN"/>
    <property type="match status" value="1"/>
</dbReference>
<keyword evidence="5" id="KW-0645">Protease</keyword>
<reference evidence="5 6" key="3">
    <citation type="submission" date="2019-11" db="EMBL/GenBank/DDBJ databases">
        <title>A de novo genome assembly of a pear dwarfing rootstock.</title>
        <authorList>
            <person name="Wang F."/>
            <person name="Wang J."/>
            <person name="Li S."/>
            <person name="Zhang Y."/>
            <person name="Fang M."/>
            <person name="Ma L."/>
            <person name="Zhao Y."/>
            <person name="Jiang S."/>
        </authorList>
    </citation>
    <scope>NUCLEOTIDE SEQUENCE [LARGE SCALE GENOMIC DNA]</scope>
    <source>
        <strain evidence="5">S2</strain>
        <tissue evidence="5">Leaf</tissue>
    </source>
</reference>
<dbReference type="OrthoDB" id="206201at2759"/>
<dbReference type="GO" id="GO:0005576">
    <property type="term" value="C:extracellular region"/>
    <property type="evidence" value="ECO:0007669"/>
    <property type="project" value="UniProtKB-SubCell"/>
</dbReference>
<evidence type="ECO:0000256" key="3">
    <source>
        <dbReference type="ARBA" id="ARBA00022729"/>
    </source>
</evidence>
<keyword evidence="6" id="KW-1185">Reference proteome</keyword>
<evidence type="ECO:0000313" key="6">
    <source>
        <dbReference type="Proteomes" id="UP000327157"/>
    </source>
</evidence>
<dbReference type="InterPro" id="IPR045051">
    <property type="entry name" value="SBT"/>
</dbReference>